<dbReference type="EC" id="1.1.1.-" evidence="6"/>
<comment type="similarity">
    <text evidence="1">Belongs to the short-chain dehydrogenases/reductases (SDR) family.</text>
</comment>
<feature type="domain" description="Ketoreductase" evidence="5">
    <location>
        <begin position="12"/>
        <end position="186"/>
    </location>
</feature>
<evidence type="ECO:0000256" key="4">
    <source>
        <dbReference type="ARBA" id="ARBA00023027"/>
    </source>
</evidence>
<reference evidence="7" key="1">
    <citation type="journal article" date="2019" name="Int. J. Syst. Evol. Microbiol.">
        <title>The Global Catalogue of Microorganisms (GCM) 10K type strain sequencing project: providing services to taxonomists for standard genome sequencing and annotation.</title>
        <authorList>
            <consortium name="The Broad Institute Genomics Platform"/>
            <consortium name="The Broad Institute Genome Sequencing Center for Infectious Disease"/>
            <person name="Wu L."/>
            <person name="Ma J."/>
        </authorList>
    </citation>
    <scope>NUCLEOTIDE SEQUENCE [LARGE SCALE GENOMIC DNA]</scope>
    <source>
        <strain evidence="7">KCTC 12848</strain>
    </source>
</reference>
<sequence>MADSTGARLAGRTAVVTGGSAGIGLATARRFVAEGAHVLVTGRRADAVRAAVAELGPSATGVPGDADDPDDLLRLRDAVRDRGAGLDVLFANAGGGSAQPVGQVTHADFDRTTGANLRATWFTVQTLLPELNRGASVVLMSSIAATAGLAGLGPYGATKAGIRSLARTLAVELAERGVRVNVVSPGYIATNPDDPGQAAYQAAGVPRVPLGRVGRPEEVAAAVAFLASDDAAYVTGSELPVDGGRNQV</sequence>
<evidence type="ECO:0000256" key="1">
    <source>
        <dbReference type="ARBA" id="ARBA00006484"/>
    </source>
</evidence>
<dbReference type="PANTHER" id="PTHR43943:SF17">
    <property type="entry name" value="3-PHENYLPROPIONATE-DIHYDRODIOL_CINNAMIC ACID-DIHYDRODIOL DEHYDROGENASE"/>
    <property type="match status" value="1"/>
</dbReference>
<dbReference type="InterPro" id="IPR002347">
    <property type="entry name" value="SDR_fam"/>
</dbReference>
<dbReference type="InterPro" id="IPR057326">
    <property type="entry name" value="KR_dom"/>
</dbReference>
<dbReference type="Proteomes" id="UP001595833">
    <property type="component" value="Unassembled WGS sequence"/>
</dbReference>
<dbReference type="InterPro" id="IPR036291">
    <property type="entry name" value="NAD(P)-bd_dom_sf"/>
</dbReference>
<evidence type="ECO:0000313" key="6">
    <source>
        <dbReference type="EMBL" id="MFC5052141.1"/>
    </source>
</evidence>
<dbReference type="PROSITE" id="PS00061">
    <property type="entry name" value="ADH_SHORT"/>
    <property type="match status" value="1"/>
</dbReference>
<dbReference type="GO" id="GO:0016491">
    <property type="term" value="F:oxidoreductase activity"/>
    <property type="evidence" value="ECO:0007669"/>
    <property type="project" value="UniProtKB-KW"/>
</dbReference>
<dbReference type="PANTHER" id="PTHR43943">
    <property type="entry name" value="DEHYDROGENASE/REDUCTASE (SDR FAMILY) MEMBER 4"/>
    <property type="match status" value="1"/>
</dbReference>
<evidence type="ECO:0000256" key="3">
    <source>
        <dbReference type="ARBA" id="ARBA00023002"/>
    </source>
</evidence>
<keyword evidence="3 6" id="KW-0560">Oxidoreductase</keyword>
<comment type="caution">
    <text evidence="6">The sequence shown here is derived from an EMBL/GenBank/DDBJ whole genome shotgun (WGS) entry which is preliminary data.</text>
</comment>
<keyword evidence="4" id="KW-0520">NAD</keyword>
<keyword evidence="7" id="KW-1185">Reference proteome</keyword>
<keyword evidence="2" id="KW-0058">Aromatic hydrocarbons catabolism</keyword>
<evidence type="ECO:0000313" key="7">
    <source>
        <dbReference type="Proteomes" id="UP001595833"/>
    </source>
</evidence>
<gene>
    <name evidence="6" type="ORF">ACFPFM_00080</name>
</gene>
<protein>
    <submittedName>
        <fullName evidence="6">SDR family NAD(P)-dependent oxidoreductase</fullName>
        <ecNumber evidence="6">1.1.1.-</ecNumber>
    </submittedName>
</protein>
<dbReference type="Pfam" id="PF13561">
    <property type="entry name" value="adh_short_C2"/>
    <property type="match status" value="1"/>
</dbReference>
<evidence type="ECO:0000259" key="5">
    <source>
        <dbReference type="SMART" id="SM00822"/>
    </source>
</evidence>
<name>A0ABV9XPV9_9PSEU</name>
<evidence type="ECO:0000256" key="2">
    <source>
        <dbReference type="ARBA" id="ARBA00022797"/>
    </source>
</evidence>
<dbReference type="RefSeq" id="WP_344044007.1">
    <property type="nucleotide sequence ID" value="NZ_BAAAKE010000056.1"/>
</dbReference>
<dbReference type="CDD" id="cd05233">
    <property type="entry name" value="SDR_c"/>
    <property type="match status" value="1"/>
</dbReference>
<proteinExistence type="inferred from homology"/>
<dbReference type="Gene3D" id="3.40.50.720">
    <property type="entry name" value="NAD(P)-binding Rossmann-like Domain"/>
    <property type="match status" value="1"/>
</dbReference>
<dbReference type="InterPro" id="IPR020904">
    <property type="entry name" value="Sc_DH/Rdtase_CS"/>
</dbReference>
<dbReference type="SMART" id="SM00822">
    <property type="entry name" value="PKS_KR"/>
    <property type="match status" value="1"/>
</dbReference>
<accession>A0ABV9XPV9</accession>
<dbReference type="PRINTS" id="PR00081">
    <property type="entry name" value="GDHRDH"/>
</dbReference>
<organism evidence="6 7">
    <name type="scientific">Saccharothrix xinjiangensis</name>
    <dbReference type="NCBI Taxonomy" id="204798"/>
    <lineage>
        <taxon>Bacteria</taxon>
        <taxon>Bacillati</taxon>
        <taxon>Actinomycetota</taxon>
        <taxon>Actinomycetes</taxon>
        <taxon>Pseudonocardiales</taxon>
        <taxon>Pseudonocardiaceae</taxon>
        <taxon>Saccharothrix</taxon>
    </lineage>
</organism>
<dbReference type="SUPFAM" id="SSF51735">
    <property type="entry name" value="NAD(P)-binding Rossmann-fold domains"/>
    <property type="match status" value="1"/>
</dbReference>
<dbReference type="EMBL" id="JBHSJB010000001">
    <property type="protein sequence ID" value="MFC5052141.1"/>
    <property type="molecule type" value="Genomic_DNA"/>
</dbReference>